<dbReference type="GO" id="GO:0006782">
    <property type="term" value="P:protoporphyrinogen IX biosynthetic process"/>
    <property type="evidence" value="ECO:0007669"/>
    <property type="project" value="UniProtKB-UniPathway"/>
</dbReference>
<evidence type="ECO:0000256" key="5">
    <source>
        <dbReference type="ARBA" id="ARBA00022485"/>
    </source>
</evidence>
<dbReference type="NCBIfam" id="TIGR00538">
    <property type="entry name" value="hemN"/>
    <property type="match status" value="1"/>
</dbReference>
<name>A0A1B4V394_9GAMM</name>
<dbReference type="InterPro" id="IPR006638">
    <property type="entry name" value="Elp3/MiaA/NifB-like_rSAM"/>
</dbReference>
<sequence>MRAAWLIIAAMQRLSFDPALLARYDKSGPRYTSYPTAVQFHPGFDEQAYRAQAAATNRGEGRPLSLYVHLPFCARLCFYCACNKIVTKNRSRAAPYLERLHEEIALQGALFDPARTVDQLHWGGGTPTFIADDEMRALMRATREHFRLRDDDRGEYSIEVDPREVRPGTLALLRELGFNRLSLGVQDFDPKVQAAVNRIQSEEQTLGVLREARALGFRSINMDLIYGLPHQTVASFTRTLETVIAASPDRLSVFNYAHLPELFMPQKRIRAEDLPSPQAKLDILQATIERLTASGYEYIGMDHFARPDDELAVAQRSGSLYRNFQGYSTHADCDLVGLGITAIGKIGETYSQNVRTLEEYDARIDAGRLAVFRGIELDADDRLRRDVITGLICHFTLDIPAVERTHGIRFAEYFAPELATLAGMAEDGLVALSPGRIDVLPAGMLLVRNVCMVFDKYLRRQQEQRYSRVI</sequence>
<feature type="binding site" evidence="17">
    <location>
        <position position="77"/>
    </location>
    <ligand>
        <name>[4Fe-4S] cluster</name>
        <dbReference type="ChEBI" id="CHEBI:49883"/>
        <note>4Fe-4S-S-AdoMet</note>
    </ligand>
</feature>
<dbReference type="EMBL" id="AP014936">
    <property type="protein sequence ID" value="BAU46952.1"/>
    <property type="molecule type" value="Genomic_DNA"/>
</dbReference>
<proteinExistence type="inferred from homology"/>
<keyword evidence="9 15" id="KW-0560">Oxidoreductase</keyword>
<feature type="binding site" evidence="16">
    <location>
        <position position="257"/>
    </location>
    <ligand>
        <name>S-adenosyl-L-methionine</name>
        <dbReference type="ChEBI" id="CHEBI:59789"/>
        <label>2</label>
    </ligand>
</feature>
<evidence type="ECO:0000256" key="16">
    <source>
        <dbReference type="PIRSR" id="PIRSR000167-1"/>
    </source>
</evidence>
<comment type="function">
    <text evidence="13">Involved in the heme biosynthesis. Catalyzes the anaerobic oxidative decarboxylation of propionate groups of rings A and B of coproporphyrinogen III to yield the vinyl groups in protoporphyrinogen IX.</text>
</comment>
<gene>
    <name evidence="19" type="ORF">SVA_0370</name>
</gene>
<evidence type="ECO:0000256" key="3">
    <source>
        <dbReference type="ARBA" id="ARBA00005493"/>
    </source>
</evidence>
<evidence type="ECO:0000256" key="12">
    <source>
        <dbReference type="ARBA" id="ARBA00023244"/>
    </source>
</evidence>
<keyword evidence="11 15" id="KW-0411">Iron-sulfur</keyword>
<evidence type="ECO:0000313" key="20">
    <source>
        <dbReference type="Proteomes" id="UP000218899"/>
    </source>
</evidence>
<dbReference type="SMART" id="SM00729">
    <property type="entry name" value="Elp3"/>
    <property type="match status" value="1"/>
</dbReference>
<keyword evidence="12 15" id="KW-0627">Porphyrin biosynthesis</keyword>
<dbReference type="AlphaFoldDB" id="A0A1B4V394"/>
<dbReference type="Pfam" id="PF06969">
    <property type="entry name" value="HemN_C"/>
    <property type="match status" value="1"/>
</dbReference>
<dbReference type="KEGG" id="sva:SVA_0370"/>
<protein>
    <recommendedName>
        <fullName evidence="15">Coproporphyrinogen-III oxidase</fullName>
        <ecNumber evidence="15">1.3.98.3</ecNumber>
    </recommendedName>
</protein>
<keyword evidence="5 15" id="KW-0004">4Fe-4S</keyword>
<evidence type="ECO:0000256" key="10">
    <source>
        <dbReference type="ARBA" id="ARBA00023004"/>
    </source>
</evidence>
<dbReference type="Pfam" id="PF04055">
    <property type="entry name" value="Radical_SAM"/>
    <property type="match status" value="1"/>
</dbReference>
<feature type="binding site" evidence="16">
    <location>
        <position position="67"/>
    </location>
    <ligand>
        <name>S-adenosyl-L-methionine</name>
        <dbReference type="ChEBI" id="CHEBI:59789"/>
        <label>1</label>
    </ligand>
</feature>
<dbReference type="FunFam" id="3.80.30.20:FF:000012">
    <property type="entry name" value="Coproporphyrinogen-III oxidase"/>
    <property type="match status" value="1"/>
</dbReference>
<reference evidence="19 20" key="1">
    <citation type="submission" date="2015-08" db="EMBL/GenBank/DDBJ databases">
        <title>Complete genome sequence of Sulfurifustis variabilis.</title>
        <authorList>
            <person name="Miura A."/>
            <person name="Kojima H."/>
            <person name="Fukui M."/>
        </authorList>
    </citation>
    <scope>NUCLEOTIDE SEQUENCE [LARGE SCALE GENOMIC DNA]</scope>
    <source>
        <strain evidence="20">skN76</strain>
    </source>
</reference>
<dbReference type="Proteomes" id="UP000218899">
    <property type="component" value="Chromosome"/>
</dbReference>
<dbReference type="InterPro" id="IPR023404">
    <property type="entry name" value="rSAM_horseshoe"/>
</dbReference>
<organism evidence="19 20">
    <name type="scientific">Sulfurifustis variabilis</name>
    <dbReference type="NCBI Taxonomy" id="1675686"/>
    <lineage>
        <taxon>Bacteria</taxon>
        <taxon>Pseudomonadati</taxon>
        <taxon>Pseudomonadota</taxon>
        <taxon>Gammaproteobacteria</taxon>
        <taxon>Acidiferrobacterales</taxon>
        <taxon>Acidiferrobacteraceae</taxon>
        <taxon>Sulfurifustis</taxon>
    </lineage>
</organism>
<evidence type="ECO:0000256" key="13">
    <source>
        <dbReference type="ARBA" id="ARBA00024295"/>
    </source>
</evidence>
<evidence type="ECO:0000256" key="7">
    <source>
        <dbReference type="ARBA" id="ARBA00022691"/>
    </source>
</evidence>
<comment type="similarity">
    <text evidence="3 15">Belongs to the anaerobic coproporphyrinogen-III oxidase family.</text>
</comment>
<evidence type="ECO:0000313" key="19">
    <source>
        <dbReference type="EMBL" id="BAU46952.1"/>
    </source>
</evidence>
<keyword evidence="20" id="KW-1185">Reference proteome</keyword>
<feature type="binding site" evidence="16">
    <location>
        <position position="343"/>
    </location>
    <ligand>
        <name>S-adenosyl-L-methionine</name>
        <dbReference type="ChEBI" id="CHEBI:59789"/>
        <label>1</label>
    </ligand>
</feature>
<evidence type="ECO:0000256" key="15">
    <source>
        <dbReference type="PIRNR" id="PIRNR000167"/>
    </source>
</evidence>
<dbReference type="InterPro" id="IPR034505">
    <property type="entry name" value="Coproporphyrinogen-III_oxidase"/>
</dbReference>
<dbReference type="Gene3D" id="3.80.30.20">
    <property type="entry name" value="tm_1862 like domain"/>
    <property type="match status" value="1"/>
</dbReference>
<feature type="binding site" evidence="17">
    <location>
        <position position="73"/>
    </location>
    <ligand>
        <name>[4Fe-4S] cluster</name>
        <dbReference type="ChEBI" id="CHEBI:49883"/>
        <note>4Fe-4S-S-AdoMet</note>
    </ligand>
</feature>
<feature type="binding site" evidence="17">
    <location>
        <position position="80"/>
    </location>
    <ligand>
        <name>[4Fe-4S] cluster</name>
        <dbReference type="ChEBI" id="CHEBI:49883"/>
        <note>4Fe-4S-S-AdoMet</note>
    </ligand>
</feature>
<feature type="binding site" evidence="16">
    <location>
        <begin position="125"/>
        <end position="126"/>
    </location>
    <ligand>
        <name>S-adenosyl-L-methionine</name>
        <dbReference type="ChEBI" id="CHEBI:59789"/>
        <label>2</label>
    </ligand>
</feature>
<dbReference type="InterPro" id="IPR004558">
    <property type="entry name" value="Coprogen_oxidase_HemN"/>
</dbReference>
<dbReference type="GO" id="GO:0051989">
    <property type="term" value="F:coproporphyrinogen dehydrogenase activity"/>
    <property type="evidence" value="ECO:0007669"/>
    <property type="project" value="UniProtKB-EC"/>
</dbReference>
<dbReference type="InterPro" id="IPR010723">
    <property type="entry name" value="HemN_C"/>
</dbReference>
<keyword evidence="6 15" id="KW-0963">Cytoplasm</keyword>
<evidence type="ECO:0000256" key="1">
    <source>
        <dbReference type="ARBA" id="ARBA00004496"/>
    </source>
</evidence>
<evidence type="ECO:0000256" key="11">
    <source>
        <dbReference type="ARBA" id="ARBA00023014"/>
    </source>
</evidence>
<dbReference type="Gene3D" id="1.10.10.920">
    <property type="match status" value="1"/>
</dbReference>
<feature type="domain" description="Radical SAM core" evidence="18">
    <location>
        <begin position="58"/>
        <end position="297"/>
    </location>
</feature>
<comment type="catalytic activity">
    <reaction evidence="14 15">
        <text>coproporphyrinogen III + 2 S-adenosyl-L-methionine = protoporphyrinogen IX + 2 5'-deoxyadenosine + 2 L-methionine + 2 CO2</text>
        <dbReference type="Rhea" id="RHEA:15425"/>
        <dbReference type="ChEBI" id="CHEBI:16526"/>
        <dbReference type="ChEBI" id="CHEBI:17319"/>
        <dbReference type="ChEBI" id="CHEBI:57307"/>
        <dbReference type="ChEBI" id="CHEBI:57309"/>
        <dbReference type="ChEBI" id="CHEBI:57844"/>
        <dbReference type="ChEBI" id="CHEBI:59789"/>
        <dbReference type="EC" id="1.3.98.3"/>
    </reaction>
</comment>
<evidence type="ECO:0000256" key="2">
    <source>
        <dbReference type="ARBA" id="ARBA00004785"/>
    </source>
</evidence>
<evidence type="ECO:0000259" key="18">
    <source>
        <dbReference type="PROSITE" id="PS51918"/>
    </source>
</evidence>
<feature type="binding site" evidence="16">
    <location>
        <position position="186"/>
    </location>
    <ligand>
        <name>S-adenosyl-L-methionine</name>
        <dbReference type="ChEBI" id="CHEBI:59789"/>
        <label>2</label>
    </ligand>
</feature>
<dbReference type="PANTHER" id="PTHR13932">
    <property type="entry name" value="COPROPORPHYRINIGEN III OXIDASE"/>
    <property type="match status" value="1"/>
</dbReference>
<dbReference type="EC" id="1.3.98.3" evidence="15"/>
<evidence type="ECO:0000256" key="17">
    <source>
        <dbReference type="PIRSR" id="PIRSR000167-2"/>
    </source>
</evidence>
<comment type="subcellular location">
    <subcellularLocation>
        <location evidence="1 15">Cytoplasm</location>
    </subcellularLocation>
</comment>
<dbReference type="CDD" id="cd01335">
    <property type="entry name" value="Radical_SAM"/>
    <property type="match status" value="1"/>
</dbReference>
<evidence type="ECO:0000256" key="4">
    <source>
        <dbReference type="ARBA" id="ARBA00011245"/>
    </source>
</evidence>
<dbReference type="SUPFAM" id="SSF102114">
    <property type="entry name" value="Radical SAM enzymes"/>
    <property type="match status" value="1"/>
</dbReference>
<dbReference type="GO" id="GO:0005737">
    <property type="term" value="C:cytoplasm"/>
    <property type="evidence" value="ECO:0007669"/>
    <property type="project" value="UniProtKB-SubCell"/>
</dbReference>
<evidence type="ECO:0000256" key="8">
    <source>
        <dbReference type="ARBA" id="ARBA00022723"/>
    </source>
</evidence>
<comment type="pathway">
    <text evidence="2 15">Porphyrin-containing compound metabolism; protoporphyrin-IX biosynthesis; protoporphyrinogen-IX from coproporphyrinogen-III (AdoMet route): step 1/1.</text>
</comment>
<keyword evidence="10 15" id="KW-0408">Iron</keyword>
<feature type="binding site" evidence="16">
    <location>
        <position position="198"/>
    </location>
    <ligand>
        <name>S-adenosyl-L-methionine</name>
        <dbReference type="ChEBI" id="CHEBI:59789"/>
        <label>2</label>
    </ligand>
</feature>
<accession>A0A1B4V394</accession>
<feature type="binding site" evidence="16">
    <location>
        <position position="223"/>
    </location>
    <ligand>
        <name>S-adenosyl-L-methionine</name>
        <dbReference type="ChEBI" id="CHEBI:59789"/>
        <label>2</label>
    </ligand>
</feature>
<evidence type="ECO:0000256" key="14">
    <source>
        <dbReference type="ARBA" id="ARBA00048321"/>
    </source>
</evidence>
<dbReference type="SFLD" id="SFLDS00029">
    <property type="entry name" value="Radical_SAM"/>
    <property type="match status" value="1"/>
</dbReference>
<evidence type="ECO:0000256" key="9">
    <source>
        <dbReference type="ARBA" id="ARBA00023002"/>
    </source>
</evidence>
<dbReference type="SFLD" id="SFLDG01065">
    <property type="entry name" value="anaerobic_coproporphyrinogen-I"/>
    <property type="match status" value="1"/>
</dbReference>
<dbReference type="UniPathway" id="UPA00251">
    <property type="reaction ID" value="UER00323"/>
</dbReference>
<comment type="cofactor">
    <cofactor evidence="15 17">
        <name>[4Fe-4S] cluster</name>
        <dbReference type="ChEBI" id="CHEBI:49883"/>
    </cofactor>
    <text evidence="15 17">Binds 1 [4Fe-4S] cluster. The cluster is coordinated with 3 cysteines and an exchangeable S-adenosyl-L-methionine.</text>
</comment>
<dbReference type="PROSITE" id="PS51918">
    <property type="entry name" value="RADICAL_SAM"/>
    <property type="match status" value="1"/>
</dbReference>
<dbReference type="FunFam" id="1.10.10.920:FF:000001">
    <property type="entry name" value="Coproporphyrinogen-III oxidase"/>
    <property type="match status" value="1"/>
</dbReference>
<dbReference type="GO" id="GO:0004109">
    <property type="term" value="F:coproporphyrinogen oxidase activity"/>
    <property type="evidence" value="ECO:0007669"/>
    <property type="project" value="InterPro"/>
</dbReference>
<feature type="binding site" evidence="16">
    <location>
        <begin position="79"/>
        <end position="81"/>
    </location>
    <ligand>
        <name>S-adenosyl-L-methionine</name>
        <dbReference type="ChEBI" id="CHEBI:59789"/>
        <label>2</label>
    </ligand>
</feature>
<comment type="subunit">
    <text evidence="4">Monomer.</text>
</comment>
<dbReference type="PIRSF" id="PIRSF000167">
    <property type="entry name" value="HemN"/>
    <property type="match status" value="1"/>
</dbReference>
<dbReference type="InterPro" id="IPR007197">
    <property type="entry name" value="rSAM"/>
</dbReference>
<dbReference type="InterPro" id="IPR058240">
    <property type="entry name" value="rSAM_sf"/>
</dbReference>
<dbReference type="GO" id="GO:0051539">
    <property type="term" value="F:4 iron, 4 sulfur cluster binding"/>
    <property type="evidence" value="ECO:0007669"/>
    <property type="project" value="UniProtKB-KW"/>
</dbReference>
<evidence type="ECO:0000256" key="6">
    <source>
        <dbReference type="ARBA" id="ARBA00022490"/>
    </source>
</evidence>
<keyword evidence="7 15" id="KW-0949">S-adenosyl-L-methionine</keyword>
<dbReference type="GO" id="GO:0046872">
    <property type="term" value="F:metal ion binding"/>
    <property type="evidence" value="ECO:0007669"/>
    <property type="project" value="UniProtKB-KW"/>
</dbReference>
<keyword evidence="8 15" id="KW-0479">Metal-binding</keyword>
<feature type="binding site" evidence="16">
    <location>
        <position position="159"/>
    </location>
    <ligand>
        <name>S-adenosyl-L-methionine</name>
        <dbReference type="ChEBI" id="CHEBI:59789"/>
        <label>1</label>
    </ligand>
</feature>
<dbReference type="SFLD" id="SFLDG01082">
    <property type="entry name" value="B12-binding_domain_containing"/>
    <property type="match status" value="1"/>
</dbReference>
<feature type="binding site" evidence="16">
    <location>
        <position position="124"/>
    </location>
    <ligand>
        <name>S-adenosyl-L-methionine</name>
        <dbReference type="ChEBI" id="CHEBI:59789"/>
        <label>1</label>
    </ligand>
</feature>
<dbReference type="PANTHER" id="PTHR13932:SF6">
    <property type="entry name" value="OXYGEN-INDEPENDENT COPROPORPHYRINOGEN III OXIDASE"/>
    <property type="match status" value="1"/>
</dbReference>